<dbReference type="InterPro" id="IPR001300">
    <property type="entry name" value="Peptidase_C2_calpain_cat"/>
</dbReference>
<dbReference type="AlphaFoldDB" id="A0A4P6XHE3"/>
<evidence type="ECO:0000313" key="8">
    <source>
        <dbReference type="EMBL" id="QBM85476.1"/>
    </source>
</evidence>
<dbReference type="PANTHER" id="PTHR46143">
    <property type="entry name" value="CALPAIN-7"/>
    <property type="match status" value="1"/>
</dbReference>
<keyword evidence="3 6" id="KW-0378">Hydrolase</keyword>
<sequence>MSHTRIASNSELLSRSCSLLQASHHALAQNKLDVAKTDALLACNIINKLLADPDELSQNLLPAFAQYALNYYTELIAKGALAILAQEKFCWLTSTVSASGGFWYPTLRFGDFASTDIAPLEVTDSNITLPNFGLDSAVEFRSSDTMIVDSFRKLTIEDPPEKSEEDSCLLDLYQDVLPDCSLVLSLISISELGLALQLRLLVTIFDNETAKVRLFIDGAWREVGITTKLPMFKDNTQRSLFVQSFSDSALLWPALIEKAYVTTFKEHYSFGGSNMANDTYMLTGWLPEILLMSQVDERSLAKLLEEKSLGNAMVGLGTGPITPSAEEALGLISNHDYVLSRSNGNLMYELTNPWLHRHSQDGKFKRSRVIDRTLFRQFKYVYINWKPRHKHETKTFFVHPPSQWPVNFLGDKPQFTFRNTSDRIQNVIILVEQFQDSQNEFCVSLWLGARTTIYTPDEFHCVSGGKFVNASHCLIRVNLDPKKDYLVSVVAKHKNTVKFALSIHHDVEDFCVVKAKSVYTFMHPVIRGMWGPATSGGNWTNETFICNPQYDLTVNATTKFMIVFACEQEGLDVNVHLLHCSPEDRGMRLRSFDRSRLIFTEKYTRQLSHRSIESLDSGHYKVIVSTYNRGDFSKFKLLLAYSEKGALEVTQTFQSLGTFVQNTVLEWKTSNRKKLTIATLHDMTDVTFHMCLGKTDAQQTSNYRPAMRASVFDALTREPIIINSKWSDSIYGVFLDCCLPFSDRSYILLIERFETGDGFCRVAAGSSHQISLREYADS</sequence>
<dbReference type="STRING" id="2163413.A0A4P6XHE3"/>
<keyword evidence="9" id="KW-1185">Reference proteome</keyword>
<name>A0A4P6XHE3_9ASCO</name>
<evidence type="ECO:0000256" key="2">
    <source>
        <dbReference type="ARBA" id="ARBA00022670"/>
    </source>
</evidence>
<accession>A0A4P6XHE3</accession>
<feature type="domain" description="Calpain catalytic" evidence="7">
    <location>
        <begin position="171"/>
        <end position="398"/>
    </location>
</feature>
<dbReference type="InterPro" id="IPR038765">
    <property type="entry name" value="Papain-like_cys_pep_sf"/>
</dbReference>
<evidence type="ECO:0000256" key="4">
    <source>
        <dbReference type="ARBA" id="ARBA00022807"/>
    </source>
</evidence>
<organism evidence="8 9">
    <name type="scientific">Metschnikowia aff. pulcherrima</name>
    <dbReference type="NCBI Taxonomy" id="2163413"/>
    <lineage>
        <taxon>Eukaryota</taxon>
        <taxon>Fungi</taxon>
        <taxon>Dikarya</taxon>
        <taxon>Ascomycota</taxon>
        <taxon>Saccharomycotina</taxon>
        <taxon>Pichiomycetes</taxon>
        <taxon>Metschnikowiaceae</taxon>
        <taxon>Metschnikowia</taxon>
    </lineage>
</organism>
<gene>
    <name evidence="8" type="primary">MPUL0A00950</name>
    <name evidence="8" type="ORF">METSCH_A00950</name>
</gene>
<proteinExistence type="inferred from homology"/>
<dbReference type="SMART" id="SM00230">
    <property type="entry name" value="CysPc"/>
    <property type="match status" value="1"/>
</dbReference>
<evidence type="ECO:0000256" key="6">
    <source>
        <dbReference type="PROSITE-ProRule" id="PRU00239"/>
    </source>
</evidence>
<dbReference type="Pfam" id="PF00648">
    <property type="entry name" value="Peptidase_C2"/>
    <property type="match status" value="1"/>
</dbReference>
<dbReference type="EMBL" id="CP034456">
    <property type="protein sequence ID" value="QBM85476.1"/>
    <property type="molecule type" value="Genomic_DNA"/>
</dbReference>
<evidence type="ECO:0000256" key="3">
    <source>
        <dbReference type="ARBA" id="ARBA00022801"/>
    </source>
</evidence>
<keyword evidence="2 6" id="KW-0645">Protease</keyword>
<dbReference type="SUPFAM" id="SSF54001">
    <property type="entry name" value="Cysteine proteinases"/>
    <property type="match status" value="1"/>
</dbReference>
<dbReference type="InterPro" id="IPR051297">
    <property type="entry name" value="PalB/RIM13"/>
</dbReference>
<dbReference type="PROSITE" id="PS50203">
    <property type="entry name" value="CALPAIN_CAT"/>
    <property type="match status" value="1"/>
</dbReference>
<dbReference type="PANTHER" id="PTHR46143:SF1">
    <property type="entry name" value="CALPAIN-7"/>
    <property type="match status" value="1"/>
</dbReference>
<evidence type="ECO:0000256" key="1">
    <source>
        <dbReference type="ARBA" id="ARBA00010193"/>
    </source>
</evidence>
<dbReference type="SUPFAM" id="SSF49758">
    <property type="entry name" value="Calpain large subunit, middle domain (domain III)"/>
    <property type="match status" value="1"/>
</dbReference>
<evidence type="ECO:0000256" key="5">
    <source>
        <dbReference type="ARBA" id="ARBA00042255"/>
    </source>
</evidence>
<feature type="active site" evidence="6">
    <location>
        <position position="352"/>
    </location>
</feature>
<dbReference type="Proteomes" id="UP000292447">
    <property type="component" value="Chromosome I"/>
</dbReference>
<dbReference type="GO" id="GO:0006508">
    <property type="term" value="P:proteolysis"/>
    <property type="evidence" value="ECO:0007669"/>
    <property type="project" value="UniProtKB-KW"/>
</dbReference>
<protein>
    <recommendedName>
        <fullName evidence="5">Cysteine protease RIM13</fullName>
    </recommendedName>
</protein>
<reference evidence="9" key="1">
    <citation type="submission" date="2019-03" db="EMBL/GenBank/DDBJ databases">
        <title>Snf2 controls pulcherriminic acid biosynthesis and connects pigmentation and antifungal activity of the yeast Metschnikowia pulcherrima.</title>
        <authorList>
            <person name="Gore-Lloyd D."/>
            <person name="Sumann I."/>
            <person name="Brachmann A.O."/>
            <person name="Schneeberger K."/>
            <person name="Ortiz-Merino R.A."/>
            <person name="Moreno-Beltran M."/>
            <person name="Schlaefli M."/>
            <person name="Kirner P."/>
            <person name="Santos Kron A."/>
            <person name="Wolfe K.H."/>
            <person name="Piel J."/>
            <person name="Ahrens C.H."/>
            <person name="Henk D."/>
            <person name="Freimoser F.M."/>
        </authorList>
    </citation>
    <scope>NUCLEOTIDE SEQUENCE [LARGE SCALE GENOMIC DNA]</scope>
    <source>
        <strain evidence="9">APC 1.2</strain>
    </source>
</reference>
<dbReference type="GO" id="GO:0004198">
    <property type="term" value="F:calcium-dependent cysteine-type endopeptidase activity"/>
    <property type="evidence" value="ECO:0007669"/>
    <property type="project" value="InterPro"/>
</dbReference>
<feature type="active site" evidence="6">
    <location>
        <position position="335"/>
    </location>
</feature>
<evidence type="ECO:0000259" key="7">
    <source>
        <dbReference type="PROSITE" id="PS50203"/>
    </source>
</evidence>
<feature type="active site" evidence="6">
    <location>
        <position position="180"/>
    </location>
</feature>
<dbReference type="InterPro" id="IPR036213">
    <property type="entry name" value="Calpain_III_sf"/>
</dbReference>
<evidence type="ECO:0000313" key="9">
    <source>
        <dbReference type="Proteomes" id="UP000292447"/>
    </source>
</evidence>
<keyword evidence="4 6" id="KW-0788">Thiol protease</keyword>
<comment type="similarity">
    <text evidence="1">Belongs to the peptidase C2 family. PalB/RIM13 subfamily.</text>
</comment>
<dbReference type="Gene3D" id="2.60.120.380">
    <property type="match status" value="1"/>
</dbReference>